<dbReference type="SUPFAM" id="SSF54506">
    <property type="entry name" value="Diaminopimelate epimerase-like"/>
    <property type="match status" value="1"/>
</dbReference>
<dbReference type="EMBL" id="JBHSCL010000009">
    <property type="protein sequence ID" value="MFC4221587.1"/>
    <property type="molecule type" value="Genomic_DNA"/>
</dbReference>
<dbReference type="Proteomes" id="UP001595841">
    <property type="component" value="Unassembled WGS sequence"/>
</dbReference>
<evidence type="ECO:0000313" key="3">
    <source>
        <dbReference type="EMBL" id="MFC4221587.1"/>
    </source>
</evidence>
<dbReference type="InterPro" id="IPR003719">
    <property type="entry name" value="Phenazine_PhzF-like"/>
</dbReference>
<sequence>MKQKIYQIDAFTDQLFGGNPAAVCILDTWLENELMQKIAEENNLAETAFAVQKGETYELRWFTPEIEVDLCGHATLATAFVLFNYYGVAENTIQFYSPRSGELTVKKGANGWMTLDFPTDPIVAIRNITELDNAIGLTPTQTLKGKTDYVMVYNSQQEVEAISPNFHLLNQLDCRGVIATAPGDEVDFVSRFFAPKCGIPEDPVTGSAHTSLSPYWSKVLKKNKMTAKQLSKRRGDLVCEYLGDRVKISGKAVPYLIGEIDI</sequence>
<accession>A0ABV8PNG4</accession>
<keyword evidence="2" id="KW-0413">Isomerase</keyword>
<name>A0ABV8PNG4_9FLAO</name>
<dbReference type="NCBIfam" id="TIGR00654">
    <property type="entry name" value="PhzF_family"/>
    <property type="match status" value="1"/>
</dbReference>
<dbReference type="PANTHER" id="PTHR13774">
    <property type="entry name" value="PHENAZINE BIOSYNTHESIS PROTEIN"/>
    <property type="match status" value="1"/>
</dbReference>
<evidence type="ECO:0000256" key="1">
    <source>
        <dbReference type="ARBA" id="ARBA00008270"/>
    </source>
</evidence>
<comment type="similarity">
    <text evidence="1">Belongs to the PhzF family.</text>
</comment>
<comment type="caution">
    <text evidence="3">The sequence shown here is derived from an EMBL/GenBank/DDBJ whole genome shotgun (WGS) entry which is preliminary data.</text>
</comment>
<proteinExistence type="inferred from homology"/>
<organism evidence="3 4">
    <name type="scientific">Flagellimonas marina</name>
    <dbReference type="NCBI Taxonomy" id="1775168"/>
    <lineage>
        <taxon>Bacteria</taxon>
        <taxon>Pseudomonadati</taxon>
        <taxon>Bacteroidota</taxon>
        <taxon>Flavobacteriia</taxon>
        <taxon>Flavobacteriales</taxon>
        <taxon>Flavobacteriaceae</taxon>
        <taxon>Flagellimonas</taxon>
    </lineage>
</organism>
<reference evidence="4" key="1">
    <citation type="journal article" date="2019" name="Int. J. Syst. Evol. Microbiol.">
        <title>The Global Catalogue of Microorganisms (GCM) 10K type strain sequencing project: providing services to taxonomists for standard genome sequencing and annotation.</title>
        <authorList>
            <consortium name="The Broad Institute Genomics Platform"/>
            <consortium name="The Broad Institute Genome Sequencing Center for Infectious Disease"/>
            <person name="Wu L."/>
            <person name="Ma J."/>
        </authorList>
    </citation>
    <scope>NUCLEOTIDE SEQUENCE [LARGE SCALE GENOMIC DNA]</scope>
    <source>
        <strain evidence="4">CGMCC 1.15774</strain>
    </source>
</reference>
<protein>
    <submittedName>
        <fullName evidence="3">PhzF family phenazine biosynthesis protein</fullName>
    </submittedName>
</protein>
<dbReference type="PANTHER" id="PTHR13774:SF17">
    <property type="entry name" value="PHENAZINE BIOSYNTHESIS-LIKE DOMAIN-CONTAINING PROTEIN"/>
    <property type="match status" value="1"/>
</dbReference>
<evidence type="ECO:0000256" key="2">
    <source>
        <dbReference type="ARBA" id="ARBA00023235"/>
    </source>
</evidence>
<dbReference type="Gene3D" id="3.10.310.10">
    <property type="entry name" value="Diaminopimelate Epimerase, Chain A, domain 1"/>
    <property type="match status" value="2"/>
</dbReference>
<dbReference type="RefSeq" id="WP_379766522.1">
    <property type="nucleotide sequence ID" value="NZ_JBHSCL010000009.1"/>
</dbReference>
<evidence type="ECO:0000313" key="4">
    <source>
        <dbReference type="Proteomes" id="UP001595841"/>
    </source>
</evidence>
<gene>
    <name evidence="3" type="ORF">ACFOWS_15655</name>
</gene>
<dbReference type="Pfam" id="PF02567">
    <property type="entry name" value="PhzC-PhzF"/>
    <property type="match status" value="1"/>
</dbReference>
<keyword evidence="4" id="KW-1185">Reference proteome</keyword>
<dbReference type="PIRSF" id="PIRSF016184">
    <property type="entry name" value="PhzC_PhzF"/>
    <property type="match status" value="1"/>
</dbReference>